<dbReference type="Gene3D" id="1.10.540.10">
    <property type="entry name" value="Acyl-CoA dehydrogenase/oxidase, N-terminal domain"/>
    <property type="match status" value="1"/>
</dbReference>
<keyword evidence="9 13" id="KW-1015">Disulfide bond</keyword>
<feature type="compositionally biased region" description="Low complexity" evidence="15">
    <location>
        <begin position="3080"/>
        <end position="3096"/>
    </location>
</feature>
<feature type="domain" description="Laminin G" evidence="16">
    <location>
        <begin position="2547"/>
        <end position="2721"/>
    </location>
</feature>
<evidence type="ECO:0000256" key="2">
    <source>
        <dbReference type="ARBA" id="ARBA00022525"/>
    </source>
</evidence>
<evidence type="ECO:0000259" key="18">
    <source>
        <dbReference type="PROSITE" id="PS51115"/>
    </source>
</evidence>
<dbReference type="InterPro" id="IPR001791">
    <property type="entry name" value="Laminin_G"/>
</dbReference>
<feature type="disulfide bond" evidence="13">
    <location>
        <begin position="1125"/>
        <end position="1139"/>
    </location>
</feature>
<dbReference type="InterPro" id="IPR056863">
    <property type="entry name" value="LMN_ATRN_NET-like_EGF"/>
</dbReference>
<dbReference type="CDD" id="cd00055">
    <property type="entry name" value="EGF_Lam"/>
    <property type="match status" value="13"/>
</dbReference>
<dbReference type="Gene3D" id="2.60.120.260">
    <property type="entry name" value="Galactose-binding domain-like"/>
    <property type="match status" value="1"/>
</dbReference>
<evidence type="ECO:0000256" key="13">
    <source>
        <dbReference type="PROSITE-ProRule" id="PRU00460"/>
    </source>
</evidence>
<feature type="disulfide bond" evidence="13">
    <location>
        <begin position="1185"/>
        <end position="1194"/>
    </location>
</feature>
<feature type="domain" description="Laminin EGF-like" evidence="17">
    <location>
        <begin position="534"/>
        <end position="591"/>
    </location>
</feature>
<feature type="disulfide bond" evidence="13">
    <location>
        <begin position="1332"/>
        <end position="1341"/>
    </location>
</feature>
<dbReference type="GO" id="GO:0034446">
    <property type="term" value="P:substrate adhesion-dependent cell spreading"/>
    <property type="evidence" value="ECO:0007669"/>
    <property type="project" value="UniProtKB-ARBA"/>
</dbReference>
<keyword evidence="8 14" id="KW-0175">Coiled coil</keyword>
<dbReference type="CDD" id="cd00110">
    <property type="entry name" value="LamG"/>
    <property type="match status" value="5"/>
</dbReference>
<evidence type="ECO:0000259" key="17">
    <source>
        <dbReference type="PROSITE" id="PS50027"/>
    </source>
</evidence>
<dbReference type="GO" id="GO:0030334">
    <property type="term" value="P:regulation of cell migration"/>
    <property type="evidence" value="ECO:0007669"/>
    <property type="project" value="InterPro"/>
</dbReference>
<evidence type="ECO:0000256" key="14">
    <source>
        <dbReference type="SAM" id="Coils"/>
    </source>
</evidence>
<feature type="region of interest" description="Disordered" evidence="15">
    <location>
        <begin position="3020"/>
        <end position="3096"/>
    </location>
</feature>
<evidence type="ECO:0000256" key="4">
    <source>
        <dbReference type="ARBA" id="ARBA00022729"/>
    </source>
</evidence>
<dbReference type="SMART" id="SM00180">
    <property type="entry name" value="EGF_Lam"/>
    <property type="match status" value="15"/>
</dbReference>
<dbReference type="GO" id="GO:0050660">
    <property type="term" value="F:flavin adenine dinucleotide binding"/>
    <property type="evidence" value="ECO:0007669"/>
    <property type="project" value="InterPro"/>
</dbReference>
<dbReference type="PROSITE" id="PS51117">
    <property type="entry name" value="LAMININ_NTER"/>
    <property type="match status" value="1"/>
</dbReference>
<dbReference type="GO" id="GO:0045995">
    <property type="term" value="P:regulation of embryonic development"/>
    <property type="evidence" value="ECO:0007669"/>
    <property type="project" value="InterPro"/>
</dbReference>
<dbReference type="InterPro" id="IPR029320">
    <property type="entry name" value="Acyl-CoA_ox_N"/>
</dbReference>
<dbReference type="FunFam" id="2.170.300.10:FF:000026">
    <property type="entry name" value="laminin subunit alpha-2 isoform X2"/>
    <property type="match status" value="1"/>
</dbReference>
<evidence type="ECO:0000259" key="16">
    <source>
        <dbReference type="PROSITE" id="PS50025"/>
    </source>
</evidence>
<evidence type="ECO:0000256" key="9">
    <source>
        <dbReference type="ARBA" id="ARBA00023157"/>
    </source>
</evidence>
<feature type="domain" description="Laminin EGF-like" evidence="17">
    <location>
        <begin position="1706"/>
        <end position="1752"/>
    </location>
</feature>
<feature type="disulfide bond" evidence="13">
    <location>
        <begin position="1260"/>
        <end position="1277"/>
    </location>
</feature>
<feature type="disulfide bond" evidence="12">
    <location>
        <begin position="3475"/>
        <end position="3502"/>
    </location>
</feature>
<evidence type="ECO:0000256" key="3">
    <source>
        <dbReference type="ARBA" id="ARBA00022530"/>
    </source>
</evidence>
<protein>
    <recommendedName>
        <fullName evidence="21">Laminin subunit alpha-2</fullName>
    </recommendedName>
</protein>
<dbReference type="PRINTS" id="PR00011">
    <property type="entry name" value="EGFLAMININ"/>
</dbReference>
<feature type="region of interest" description="Disordered" evidence="15">
    <location>
        <begin position="2966"/>
        <end position="3001"/>
    </location>
</feature>
<dbReference type="GO" id="GO:0009653">
    <property type="term" value="P:anatomical structure morphogenesis"/>
    <property type="evidence" value="ECO:0007669"/>
    <property type="project" value="UniProtKB-ARBA"/>
</dbReference>
<dbReference type="Pfam" id="PF06008">
    <property type="entry name" value="Laminin_I"/>
    <property type="match status" value="1"/>
</dbReference>
<dbReference type="FunFam" id="2.10.25.10:FF:000011">
    <property type="entry name" value="Cadherin EGF LAG seven-pass G-type receptor"/>
    <property type="match status" value="1"/>
</dbReference>
<evidence type="ECO:0000256" key="10">
    <source>
        <dbReference type="ARBA" id="ARBA00023180"/>
    </source>
</evidence>
<feature type="disulfide bond" evidence="12">
    <location>
        <begin position="2890"/>
        <end position="2917"/>
    </location>
</feature>
<evidence type="ECO:0000256" key="5">
    <source>
        <dbReference type="ARBA" id="ARBA00022737"/>
    </source>
</evidence>
<feature type="coiled-coil region" evidence="14">
    <location>
        <begin position="1808"/>
        <end position="2082"/>
    </location>
</feature>
<dbReference type="InterPro" id="IPR002049">
    <property type="entry name" value="LE_dom"/>
</dbReference>
<feature type="domain" description="Laminin EGF-like" evidence="17">
    <location>
        <begin position="1304"/>
        <end position="1361"/>
    </location>
</feature>
<feature type="disulfide bond" evidence="13">
    <location>
        <begin position="1001"/>
        <end position="1010"/>
    </location>
</feature>
<dbReference type="InterPro" id="IPR000034">
    <property type="entry name" value="Laminin_IV"/>
</dbReference>
<dbReference type="InterPro" id="IPR008211">
    <property type="entry name" value="Laminin_N"/>
</dbReference>
<feature type="domain" description="Laminin EGF-like" evidence="17">
    <location>
        <begin position="1602"/>
        <end position="1652"/>
    </location>
</feature>
<name>C3ZCS7_BRAFL</name>
<feature type="disulfide bond" evidence="13">
    <location>
        <begin position="1113"/>
        <end position="1122"/>
    </location>
</feature>
<feature type="compositionally biased region" description="Polar residues" evidence="15">
    <location>
        <begin position="3065"/>
        <end position="3079"/>
    </location>
</feature>
<dbReference type="InterPro" id="IPR037069">
    <property type="entry name" value="AcylCoA_DH/ox_N_sf"/>
</dbReference>
<feature type="disulfide bond" evidence="13">
    <location>
        <begin position="1706"/>
        <end position="1718"/>
    </location>
</feature>
<dbReference type="PANTHER" id="PTHR10574">
    <property type="entry name" value="NETRIN/LAMININ-RELATED"/>
    <property type="match status" value="1"/>
</dbReference>
<dbReference type="PROSITE" id="PS50027">
    <property type="entry name" value="EGF_LAM_2"/>
    <property type="match status" value="10"/>
</dbReference>
<sequence>MAQLVNPDLVRERSRASFDVEKLTNVLYGGPDGVKRKRRIESLALMDPDYAHEDLNYLSREEQYVTMLKKSLMAAKKAKELGLIVKDMDDYMTHRDSSTAGGTAKMAVATAAAVANLTSLFPLIFNLATNAKITSNATCGLNGPENYCKLVEHVPGEPFPQDPQCSVCNDNDPYLRHPIENAIDGTNSWWQSPTISQGRQYNWVTITLDLGQAECPLVYNVAIEHPICKKSTVIVSNVHVSSDLLLGRVLLLIFQVAYVIIKTAITPRPGNWILERSLDGVRFRPWQYFAISDSECYQNYNITPTIGTPQFTQDDEVICTSFYSRFPPFENGEIHVSLINGRPSVDNPSDTLREFTSARYIRLRLQRIRTLNADLMTLSSQRPDTIDAFVTRRYFYSIKDVSVGGQCICFGHAKVCPQVPGAQTLRCQCEHNTCGESCERCCPLFNQKPWQPGTAESSNECEACQCFGHADECVYDQGVADRRESVNILGIYEGGGVCQNCRANTMGNNCEQCIDGFYRPAGIPRDDPNPCRECQCNPIGEDPSRRGQCVKDDTRIAEGLEPGQCYCRPGFGGPRCDRCARGYTGYPNCEPCDCSVAGSVNEDVCVGPCICKDNVEGQFCDRCKAGFYNLQENNPYGCQPCFCFDVTNQCQSVPWYREQGNGRSITYTENRQVGPSVEETVTVYLIPSGWREYADPNSAFNVGARISRTELMTVLADVTKLLIRATYNTNPVESSLSSVSMESASSEAVGPTLASDVEQCQCPIGYTGLSCEGCIKGFRRVNGQLYGGQCEPCQCNGHAEECDDVTGTCLLESYGGVLRYTVSYRTSDRGDSGDPSARPTVDIDVIMEGNGRSITYTENRQVGPSVEETVTVYLIPSGWREYADPNSAFNVGARISRTELMTVLADVTKLLIRATYNTNPVESSLSSVSMESASSEAVGPTLASDVEQCQCPIGYTGLSCEGCIKGFRRVNGQLYGGQCEPCQCNGHAEECDDVTGTCLSCLHNTAGRNCEVCAPGYYGDATRGTPDDCSRCACPLVESSNNFSPTCVAMDGGVFCDRCPPGHEGFQCEKCADGYFGNPLEVGNLCKQCTCNGNIDPTDEGNCNTITGECLKCIGNTAGDECERCADGYFGDAINAKNCQRCLCHPRGSYQEDCDLNTGQCRCRPNVIGRDCDQCACDEDGQCRCKPGVGGQQCDRCDVGFYGFSEDGCKACDCSRTGGFCDDQTGDCICPPNTVGIRCESCKPETFGWDGLNGCTPCDCDPVGSEGNDCDLTTGQCKCLNDFSGRQCNMCQFGYFDFPTCRECTCNQAGTDPNTCNANDVCACADNGTCSCKPNVEGKSCTLCKEGSFNLEEENPNGCTSCFCFGITDQCRQANLVTEQVTPDADNNNFFLSNIRRTQQTQRGLSIRENEVEVDARAAAQELPFSPVYFNLPDVFLGNKITSYGGKLRYTVEYEEDPNAPPGIENTISQQEDGPQVVIHGIDTAIVLDIPEVIAAVPARHEIDLVENFQAILIQSYLGTPHAQMQRISNINVCYCHIHRISNISLDVGRERRSNDTGREPPTDSVEECMCPPGYTGLSCHECAEGYRRVMNGPYLGRCIPCDCNNHSAECDQITGICENCDDNTTGQNCENCADGFFGNAVPGADDSGCKRCACPLVNDENKPQKDEVVRVIMRPQNDEVASQYSRCEQGYYGNPTIPGGRCYECACDQSGSLSPICDQVTGACQCQPGITGRACDQCQPRYALTERGCINCDDECTGVLLDDMERLEALLQSRNLSGVFPAPWPTLMALENETLELQPFIEAFNRLQDKAQNISDLERLADRLLRRANDAVRNAPPVDEDAGKVRNRAADLEMRIMDSARELQDLVEQLVNFTRGPGSPVSDLEAQLREARRILDQIRGRDLNGSRADADRELRLAKDTLERALLDFANKTADKLAAVEALEGNLNRTLGQLNDLEEAVREARMKTNEADRLNNNNEDILRDLDEIRRLTEDNVDDIRDAIREGDEVVKNARRLLSEARIALEEAKNNDQALRNVRPELQRRADLLTQKLAGPPDLEDLVEDAEKHAHNLTLRARDLEGLFAETKNFSSDALAAATAYDNIVQAFEDAERAANEANVAAKEGLDLATGENSLSELGEESKQRSYDLLDEAVKLRDRVDDLGNSTADKEAEIAQGNQNITDLKKAVQDLKDRMDRLPDEMQGDLNVYRVDIPIAQERMARGYTELAVMEARMDALPGNLGDAAKDVQDRAIEADNVAQGVIDEVDGLEPDVDALVNQVGGAGSASGDTNAAIRAAERDLRTVSRNLGDLKDLADDLNDEARNVRALNDQFSRNLTDLMEKIKQARQQANTIKVSVANSGTCIRSYKPNIQAGSSINTIELNFKTTEPDNLLFYLEGRDSKDFLSLETRDSRVIFRWNVGSGIGTITYDSLRISDDRWYRIIAKRVSSSGELRVQLSSAKDLEPAVTGSAPLGYTILDVDSDDDLYLGGVPAEKLQDLEAATILTSDFNGCLGEVLLDDKPIGLYNFATTSGTCEGCVESPRERTASNTYTFLGDGFVVMPKIPSWNDRTTYLNFNFKTFAEDALIFFVADETQGDYFAVYLKDGRVGVQYNLGGGQVEILSDDRYSTGEWTYVRVSRTGQTAELAVTDEQNVKRGSSPGNLADLAVTDRMYIGGLPGSFRLLQPGIPTTSFIGCLQDVTVGRDPQKLDENLAILGMTPGCQDQVVRTIGMTGEPGAYTALPNTDRKGNLADGGSVFLGFTTSTEDGLLLLATGGSRRRRRQAGTAFYSLSIVKGRIQARFSAGEGSPVTIVTRNSAGRFDDGEDHNIRVTRAGDRFEISIDDDAKRSGKLPDVDNKVISVNKLYIGGIPGNMERNFRNMAGTLSPFKGCIRDLVLNGNLINMGDMVEFNKADIGRCVTPSELLQITTTVTMITTDVSGITPPVQTMSSVSMPPGPDMSTRQIGEMTAGESESPRPITQPSTMQTKPMTTVQHSTESLTTMERTTSKMSTIEMDTTSIPAQKEPTTKGFSTTQRPPLTIRPTSPRPVTTQAMTTEQVPTTGQTTDRSTQGPTTTEMAESTTKVPSVPGTTTVTPAPPVVLTTAEVPTPTTEEIVITTPTPDTGPPTGCAAAAGQTSKIIPGAFQFGRTKNSHMTFKIEPKDVKKEFSVKVDIRTFESDGLVFYVARSNQADFAAIQLEGGLVKFKFDNGKGPVEISSTVTVNDGKWHMLEIARNRRNGILTIDGRNRQKDKSPEGATILDVTEDFYLGGVPISYTPTRIGKLTNSMEMCVRMLEIQGELQNLAQPATRADTGSCFQKVTGGSYFAGTGYAVLYDSYHVGQDMEVVFEFRTSQREALLLSVSSERPDALAIELKDGKITFRVDNGPAPFEVTYDPEVHGQQDSNKFSLCDMKFHKVEARKVKNILEVVVDGNEVPPATSQQASTSADTKNPLYIGGYPESALEQKAATTDRRFMGCIRNLKINGKPQNLGSSVTLVDVQANTCPGK</sequence>
<gene>
    <name evidence="20" type="ORF">BRAFLDRAFT_131952</name>
</gene>
<dbReference type="Pfam" id="PF14749">
    <property type="entry name" value="Acyl-CoA_ox_N"/>
    <property type="match status" value="1"/>
</dbReference>
<feature type="domain" description="Laminin G" evidence="16">
    <location>
        <begin position="2353"/>
        <end position="2537"/>
    </location>
</feature>
<evidence type="ECO:0000256" key="1">
    <source>
        <dbReference type="ARBA" id="ARBA00004302"/>
    </source>
</evidence>
<feature type="domain" description="Laminin EGF-like" evidence="17">
    <location>
        <begin position="982"/>
        <end position="1031"/>
    </location>
</feature>
<feature type="disulfide bond" evidence="13">
    <location>
        <begin position="1304"/>
        <end position="1316"/>
    </location>
</feature>
<feature type="disulfide bond" evidence="13">
    <location>
        <begin position="1727"/>
        <end position="1736"/>
    </location>
</feature>
<dbReference type="FunFam" id="2.60.120.200:FF:000222">
    <property type="entry name" value="Laminin-like protein epi-1"/>
    <property type="match status" value="1"/>
</dbReference>
<reference evidence="20" key="1">
    <citation type="journal article" date="2008" name="Nature">
        <title>The amphioxus genome and the evolution of the chordate karyotype.</title>
        <authorList>
            <consortium name="US DOE Joint Genome Institute (JGI-PGF)"/>
            <person name="Putnam N.H."/>
            <person name="Butts T."/>
            <person name="Ferrier D.E.K."/>
            <person name="Furlong R.F."/>
            <person name="Hellsten U."/>
            <person name="Kawashima T."/>
            <person name="Robinson-Rechavi M."/>
            <person name="Shoguchi E."/>
            <person name="Terry A."/>
            <person name="Yu J.-K."/>
            <person name="Benito-Gutierrez E.L."/>
            <person name="Dubchak I."/>
            <person name="Garcia-Fernandez J."/>
            <person name="Gibson-Brown J.J."/>
            <person name="Grigoriev I.V."/>
            <person name="Horton A.C."/>
            <person name="de Jong P.J."/>
            <person name="Jurka J."/>
            <person name="Kapitonov V.V."/>
            <person name="Kohara Y."/>
            <person name="Kuroki Y."/>
            <person name="Lindquist E."/>
            <person name="Lucas S."/>
            <person name="Osoegawa K."/>
            <person name="Pennacchio L.A."/>
            <person name="Salamov A.A."/>
            <person name="Satou Y."/>
            <person name="Sauka-Spengler T."/>
            <person name="Schmutz J."/>
            <person name="Shin-I T."/>
            <person name="Toyoda A."/>
            <person name="Bronner-Fraser M."/>
            <person name="Fujiyama A."/>
            <person name="Holland L.Z."/>
            <person name="Holland P.W.H."/>
            <person name="Satoh N."/>
            <person name="Rokhsar D.S."/>
        </authorList>
    </citation>
    <scope>NUCLEOTIDE SEQUENCE [LARGE SCALE GENOMIC DNA]</scope>
    <source>
        <strain evidence="20">S238N-H82</strain>
        <tissue evidence="20">Testes</tissue>
    </source>
</reference>
<keyword evidence="5" id="KW-0677">Repeat</keyword>
<feature type="domain" description="Laminin G" evidence="16">
    <location>
        <begin position="2728"/>
        <end position="2917"/>
    </location>
</feature>
<evidence type="ECO:0000256" key="8">
    <source>
        <dbReference type="ARBA" id="ARBA00023054"/>
    </source>
</evidence>
<feature type="domain" description="Laminin EGF-like" evidence="17">
    <location>
        <begin position="1089"/>
        <end position="1141"/>
    </location>
</feature>
<feature type="domain" description="Laminin EGF-like" evidence="17">
    <location>
        <begin position="1212"/>
        <end position="1257"/>
    </location>
</feature>
<dbReference type="FunFam" id="2.60.120.200:FF:000065">
    <property type="entry name" value="Laminin subunit alpha 2"/>
    <property type="match status" value="1"/>
</dbReference>
<dbReference type="PROSITE" id="PS01248">
    <property type="entry name" value="EGF_LAM_1"/>
    <property type="match status" value="8"/>
</dbReference>
<dbReference type="Gene3D" id="2.170.300.10">
    <property type="entry name" value="Tie2 ligand-binding domain superfamily"/>
    <property type="match status" value="3"/>
</dbReference>
<dbReference type="Pfam" id="PF00054">
    <property type="entry name" value="Laminin_G_1"/>
    <property type="match status" value="3"/>
</dbReference>
<dbReference type="FunFam" id="2.10.25.10:FF:000069">
    <property type="entry name" value="Laminin subunit alpha 1"/>
    <property type="match status" value="1"/>
</dbReference>
<dbReference type="InterPro" id="IPR013320">
    <property type="entry name" value="ConA-like_dom_sf"/>
</dbReference>
<feature type="compositionally biased region" description="Polar residues" evidence="15">
    <location>
        <begin position="2976"/>
        <end position="3001"/>
    </location>
</feature>
<proteinExistence type="predicted"/>
<dbReference type="SUPFAM" id="SSF49899">
    <property type="entry name" value="Concanavalin A-like lectins/glucanases"/>
    <property type="match status" value="5"/>
</dbReference>
<feature type="domain" description="Laminin EGF-like" evidence="17">
    <location>
        <begin position="1258"/>
        <end position="1303"/>
    </location>
</feature>
<evidence type="ECO:0000256" key="12">
    <source>
        <dbReference type="PROSITE-ProRule" id="PRU00122"/>
    </source>
</evidence>
<feature type="domain" description="Laminin N-terminal" evidence="19">
    <location>
        <begin position="116"/>
        <end position="406"/>
    </location>
</feature>
<evidence type="ECO:0008006" key="21">
    <source>
        <dbReference type="Google" id="ProtNLM"/>
    </source>
</evidence>
<evidence type="ECO:0000259" key="19">
    <source>
        <dbReference type="PROSITE" id="PS51117"/>
    </source>
</evidence>
<feature type="domain" description="Laminin G" evidence="16">
    <location>
        <begin position="3142"/>
        <end position="3314"/>
    </location>
</feature>
<dbReference type="InterPro" id="IPR009254">
    <property type="entry name" value="Laminin_aI"/>
</dbReference>
<dbReference type="InterPro" id="IPR000742">
    <property type="entry name" value="EGF"/>
</dbReference>
<keyword evidence="4" id="KW-0732">Signal</keyword>
<evidence type="ECO:0000256" key="7">
    <source>
        <dbReference type="ARBA" id="ARBA00022889"/>
    </source>
</evidence>
<feature type="disulfide bond" evidence="13">
    <location>
        <begin position="567"/>
        <end position="576"/>
    </location>
</feature>
<keyword evidence="6" id="KW-0084">Basement membrane</keyword>
<feature type="coiled-coil region" evidence="14">
    <location>
        <begin position="2173"/>
        <end position="2200"/>
    </location>
</feature>
<dbReference type="eggNOG" id="KOG0136">
    <property type="taxonomic scope" value="Eukaryota"/>
</dbReference>
<keyword evidence="7" id="KW-0130">Cell adhesion</keyword>
<comment type="caution">
    <text evidence="13">Lacks conserved residue(s) required for the propagation of feature annotation.</text>
</comment>
<dbReference type="GO" id="GO:0005102">
    <property type="term" value="F:signaling receptor binding"/>
    <property type="evidence" value="ECO:0007669"/>
    <property type="project" value="InterPro"/>
</dbReference>
<comment type="subcellular location">
    <subcellularLocation>
        <location evidence="1">Secreted</location>
        <location evidence="1">Extracellular space</location>
        <location evidence="1">Extracellular matrix</location>
        <location evidence="1">Basement membrane</location>
    </subcellularLocation>
</comment>
<evidence type="ECO:0000256" key="15">
    <source>
        <dbReference type="SAM" id="MobiDB-lite"/>
    </source>
</evidence>
<dbReference type="PANTHER" id="PTHR10574:SF436">
    <property type="entry name" value="LAMININ SUBUNIT ALPHA-2"/>
    <property type="match status" value="1"/>
</dbReference>
<dbReference type="Pfam" id="PF06009">
    <property type="entry name" value="Laminin_II"/>
    <property type="match status" value="1"/>
</dbReference>
<evidence type="ECO:0000313" key="20">
    <source>
        <dbReference type="EMBL" id="EEN49671.1"/>
    </source>
</evidence>
<dbReference type="Pfam" id="PF02210">
    <property type="entry name" value="Laminin_G_2"/>
    <property type="match status" value="2"/>
</dbReference>
<dbReference type="Pfam" id="PF24973">
    <property type="entry name" value="EGF_LMN_ATRN"/>
    <property type="match status" value="2"/>
</dbReference>
<dbReference type="GO" id="GO:0016627">
    <property type="term" value="F:oxidoreductase activity, acting on the CH-CH group of donors"/>
    <property type="evidence" value="ECO:0007669"/>
    <property type="project" value="InterPro"/>
</dbReference>
<accession>C3ZCS7</accession>
<keyword evidence="11 13" id="KW-0424">Laminin EGF-like domain</keyword>
<dbReference type="PROSITE" id="PS50025">
    <property type="entry name" value="LAM_G_DOMAIN"/>
    <property type="match status" value="5"/>
</dbReference>
<dbReference type="EMBL" id="GG666609">
    <property type="protein sequence ID" value="EEN49671.1"/>
    <property type="molecule type" value="Genomic_DNA"/>
</dbReference>
<dbReference type="FunFam" id="2.10.25.10:FF:000189">
    <property type="entry name" value="Laminin subunit alpha 2"/>
    <property type="match status" value="1"/>
</dbReference>
<dbReference type="GO" id="GO:0030155">
    <property type="term" value="P:regulation of cell adhesion"/>
    <property type="evidence" value="ECO:0007669"/>
    <property type="project" value="InterPro"/>
</dbReference>
<feature type="disulfide bond" evidence="13">
    <location>
        <begin position="1621"/>
        <end position="1630"/>
    </location>
</feature>
<keyword evidence="3" id="KW-0272">Extracellular matrix</keyword>
<dbReference type="Pfam" id="PF00055">
    <property type="entry name" value="Laminin_N"/>
    <property type="match status" value="2"/>
</dbReference>
<dbReference type="FunFam" id="2.10.25.10:FF:000033">
    <property type="entry name" value="Laminin subunit alpha 2"/>
    <property type="match status" value="1"/>
</dbReference>
<dbReference type="FunFam" id="2.10.25.10:FF:001327">
    <property type="entry name" value="Uncharacterized protein"/>
    <property type="match status" value="1"/>
</dbReference>
<dbReference type="Gene3D" id="2.60.120.200">
    <property type="match status" value="5"/>
</dbReference>
<dbReference type="InterPro" id="IPR010307">
    <property type="entry name" value="Laminin_dom_II"/>
</dbReference>
<keyword evidence="2" id="KW-0964">Secreted</keyword>
<feature type="compositionally biased region" description="Low complexity" evidence="15">
    <location>
        <begin position="3053"/>
        <end position="3064"/>
    </location>
</feature>
<dbReference type="PROSITE" id="PS51115">
    <property type="entry name" value="LAMININ_IVA"/>
    <property type="match status" value="2"/>
</dbReference>
<evidence type="ECO:0000256" key="6">
    <source>
        <dbReference type="ARBA" id="ARBA00022869"/>
    </source>
</evidence>
<dbReference type="SMART" id="SM00181">
    <property type="entry name" value="EGF"/>
    <property type="match status" value="9"/>
</dbReference>
<dbReference type="SMART" id="SM00281">
    <property type="entry name" value="LamB"/>
    <property type="match status" value="3"/>
</dbReference>
<dbReference type="Pfam" id="PF00053">
    <property type="entry name" value="EGF_laminin"/>
    <property type="match status" value="12"/>
</dbReference>
<dbReference type="GO" id="GO:0005604">
    <property type="term" value="C:basement membrane"/>
    <property type="evidence" value="ECO:0007669"/>
    <property type="project" value="UniProtKB-SubCell"/>
</dbReference>
<feature type="domain" description="Laminin EGF-like" evidence="17">
    <location>
        <begin position="592"/>
        <end position="640"/>
    </location>
</feature>
<dbReference type="STRING" id="7739.C3ZCS7"/>
<dbReference type="GO" id="GO:0048513">
    <property type="term" value="P:animal organ development"/>
    <property type="evidence" value="ECO:0007669"/>
    <property type="project" value="UniProtKB-ARBA"/>
</dbReference>
<dbReference type="Gene3D" id="2.10.25.10">
    <property type="entry name" value="Laminin"/>
    <property type="match status" value="11"/>
</dbReference>
<dbReference type="FunFam" id="2.10.25.10:FF:000082">
    <property type="entry name" value="Laminin subunit alpha 1"/>
    <property type="match status" value="1"/>
</dbReference>
<feature type="domain" description="Laminin EGF-like" evidence="17">
    <location>
        <begin position="1142"/>
        <end position="1211"/>
    </location>
</feature>
<organism>
    <name type="scientific">Branchiostoma floridae</name>
    <name type="common">Florida lancelet</name>
    <name type="synonym">Amphioxus</name>
    <dbReference type="NCBI Taxonomy" id="7739"/>
    <lineage>
        <taxon>Eukaryota</taxon>
        <taxon>Metazoa</taxon>
        <taxon>Chordata</taxon>
        <taxon>Cephalochordata</taxon>
        <taxon>Leptocardii</taxon>
        <taxon>Amphioxiformes</taxon>
        <taxon>Branchiostomatidae</taxon>
        <taxon>Branchiostoma</taxon>
    </lineage>
</organism>
<feature type="disulfide bond" evidence="13">
    <location>
        <begin position="1279"/>
        <end position="1288"/>
    </location>
</feature>
<dbReference type="Pfam" id="PF00052">
    <property type="entry name" value="Laminin_B"/>
    <property type="match status" value="3"/>
</dbReference>
<dbReference type="SMART" id="SM00136">
    <property type="entry name" value="LamNT"/>
    <property type="match status" value="1"/>
</dbReference>
<feature type="disulfide bond" evidence="13">
    <location>
        <begin position="611"/>
        <end position="620"/>
    </location>
</feature>
<feature type="disulfide bond" evidence="13">
    <location>
        <begin position="1258"/>
        <end position="1270"/>
    </location>
</feature>
<dbReference type="SUPFAM" id="SSF57196">
    <property type="entry name" value="EGF/Laminin"/>
    <property type="match status" value="10"/>
</dbReference>
<feature type="disulfide bond" evidence="13">
    <location>
        <begin position="1142"/>
        <end position="1154"/>
    </location>
</feature>
<dbReference type="FunFam" id="2.10.25.10:FF:000242">
    <property type="entry name" value="Laminin subunit alpha 1"/>
    <property type="match status" value="1"/>
</dbReference>
<feature type="coiled-coil region" evidence="14">
    <location>
        <begin position="2293"/>
        <end position="2355"/>
    </location>
</feature>
<dbReference type="InterPro" id="IPR050440">
    <property type="entry name" value="Laminin/Netrin_ECM"/>
</dbReference>
<feature type="disulfide bond" evidence="13">
    <location>
        <begin position="1708"/>
        <end position="1725"/>
    </location>
</feature>
<dbReference type="GO" id="GO:0031175">
    <property type="term" value="P:neuron projection development"/>
    <property type="evidence" value="ECO:0007669"/>
    <property type="project" value="UniProtKB-ARBA"/>
</dbReference>
<dbReference type="FunFam" id="2.10.25.10:FF:000106">
    <property type="entry name" value="Heparan sulfate proteoglycan 2"/>
    <property type="match status" value="2"/>
</dbReference>
<feature type="disulfide bond" evidence="13">
    <location>
        <begin position="1230"/>
        <end position="1239"/>
    </location>
</feature>
<evidence type="ECO:0000256" key="11">
    <source>
        <dbReference type="ARBA" id="ARBA00023292"/>
    </source>
</evidence>
<feature type="domain" description="Laminin IV type A" evidence="18">
    <location>
        <begin position="722"/>
        <end position="948"/>
    </location>
</feature>
<dbReference type="InParanoid" id="C3ZCS7"/>
<dbReference type="eggNOG" id="KOG1836">
    <property type="taxonomic scope" value="Eukaryota"/>
</dbReference>
<feature type="domain" description="Laminin IV type A" evidence="18">
    <location>
        <begin position="1385"/>
        <end position="1568"/>
    </location>
</feature>
<dbReference type="SMART" id="SM00282">
    <property type="entry name" value="LamG"/>
    <property type="match status" value="5"/>
</dbReference>
<dbReference type="GO" id="GO:0005576">
    <property type="term" value="C:extracellular region"/>
    <property type="evidence" value="ECO:0007669"/>
    <property type="project" value="UniProtKB-ARBA"/>
</dbReference>
<dbReference type="PROSITE" id="PS00022">
    <property type="entry name" value="EGF_1"/>
    <property type="match status" value="1"/>
</dbReference>
<dbReference type="FunFam" id="2.10.25.10:FF:000051">
    <property type="entry name" value="Laminin subunit alpha 4"/>
    <property type="match status" value="1"/>
</dbReference>
<feature type="domain" description="Laminin G" evidence="16">
    <location>
        <begin position="3319"/>
        <end position="3502"/>
    </location>
</feature>
<keyword evidence="10" id="KW-0325">Glycoprotein</keyword>